<organism evidence="20 21">
    <name type="scientific">Parthenolecanium corni</name>
    <dbReference type="NCBI Taxonomy" id="536013"/>
    <lineage>
        <taxon>Eukaryota</taxon>
        <taxon>Metazoa</taxon>
        <taxon>Ecdysozoa</taxon>
        <taxon>Arthropoda</taxon>
        <taxon>Hexapoda</taxon>
        <taxon>Insecta</taxon>
        <taxon>Pterygota</taxon>
        <taxon>Neoptera</taxon>
        <taxon>Paraneoptera</taxon>
        <taxon>Hemiptera</taxon>
        <taxon>Sternorrhyncha</taxon>
        <taxon>Coccoidea</taxon>
        <taxon>Coccidae</taxon>
        <taxon>Parthenolecanium</taxon>
    </lineage>
</organism>
<keyword evidence="21" id="KW-1185">Reference proteome</keyword>
<dbReference type="GO" id="GO:0005758">
    <property type="term" value="C:mitochondrial intermembrane space"/>
    <property type="evidence" value="ECO:0007669"/>
    <property type="project" value="UniProtKB-SubCell"/>
</dbReference>
<evidence type="ECO:0000256" key="14">
    <source>
        <dbReference type="ARBA" id="ARBA00023128"/>
    </source>
</evidence>
<comment type="subcellular location">
    <subcellularLocation>
        <location evidence="3">Mitochondrion intermembrane space</location>
        <topology evidence="3">Single-pass membrane protein</topology>
    </subcellularLocation>
    <subcellularLocation>
        <location evidence="2">Mitochondrion membrane</location>
        <topology evidence="2">Single-pass membrane protein</topology>
    </subcellularLocation>
</comment>
<comment type="caution">
    <text evidence="20">The sequence shown here is derived from an EMBL/GenBank/DDBJ whole genome shotgun (WGS) entry which is preliminary data.</text>
</comment>
<evidence type="ECO:0000256" key="12">
    <source>
        <dbReference type="ARBA" id="ARBA00022946"/>
    </source>
</evidence>
<dbReference type="Proteomes" id="UP001367676">
    <property type="component" value="Unassembled WGS sequence"/>
</dbReference>
<name>A0AAN9TE06_9HEMI</name>
<keyword evidence="9" id="KW-0053">Apoptosis</keyword>
<dbReference type="SUPFAM" id="SSF50156">
    <property type="entry name" value="PDZ domain-like"/>
    <property type="match status" value="1"/>
</dbReference>
<protein>
    <recommendedName>
        <fullName evidence="6">Serine protease HTRA2, mitochondrial</fullName>
        <ecNumber evidence="5">3.4.21.108</ecNumber>
    </recommendedName>
    <alternativeName>
        <fullName evidence="17">High temperature requirement protein A2</fullName>
    </alternativeName>
</protein>
<evidence type="ECO:0000256" key="5">
    <source>
        <dbReference type="ARBA" id="ARBA00013033"/>
    </source>
</evidence>
<evidence type="ECO:0000313" key="21">
    <source>
        <dbReference type="Proteomes" id="UP001367676"/>
    </source>
</evidence>
<dbReference type="Gene3D" id="2.40.10.120">
    <property type="match status" value="1"/>
</dbReference>
<dbReference type="SMART" id="SM00228">
    <property type="entry name" value="PDZ"/>
    <property type="match status" value="1"/>
</dbReference>
<evidence type="ECO:0000256" key="8">
    <source>
        <dbReference type="ARBA" id="ARBA00022692"/>
    </source>
</evidence>
<dbReference type="InterPro" id="IPR009003">
    <property type="entry name" value="Peptidase_S1_PA"/>
</dbReference>
<keyword evidence="7" id="KW-0645">Protease</keyword>
<dbReference type="Gene3D" id="2.30.42.10">
    <property type="match status" value="1"/>
</dbReference>
<dbReference type="SUPFAM" id="SSF50494">
    <property type="entry name" value="Trypsin-like serine proteases"/>
    <property type="match status" value="1"/>
</dbReference>
<evidence type="ECO:0000256" key="11">
    <source>
        <dbReference type="ARBA" id="ARBA00022825"/>
    </source>
</evidence>
<dbReference type="PROSITE" id="PS50106">
    <property type="entry name" value="PDZ"/>
    <property type="match status" value="1"/>
</dbReference>
<keyword evidence="8" id="KW-0812">Transmembrane</keyword>
<evidence type="ECO:0000256" key="3">
    <source>
        <dbReference type="ARBA" id="ARBA00004375"/>
    </source>
</evidence>
<keyword evidence="11" id="KW-0720">Serine protease</keyword>
<dbReference type="GO" id="GO:0007005">
    <property type="term" value="P:mitochondrion organization"/>
    <property type="evidence" value="ECO:0007669"/>
    <property type="project" value="UniProtKB-ARBA"/>
</dbReference>
<dbReference type="PANTHER" id="PTHR22939:SF129">
    <property type="entry name" value="SERINE PROTEASE HTRA2, MITOCHONDRIAL"/>
    <property type="match status" value="1"/>
</dbReference>
<dbReference type="InterPro" id="IPR001940">
    <property type="entry name" value="Peptidase_S1C"/>
</dbReference>
<proteinExistence type="inferred from homology"/>
<comment type="similarity">
    <text evidence="4">Belongs to the peptidase S1C family.</text>
</comment>
<dbReference type="FunFam" id="2.40.10.120:FF:000004">
    <property type="entry name" value="Serine protease HTRA2, mitochondrial"/>
    <property type="match status" value="1"/>
</dbReference>
<evidence type="ECO:0000256" key="2">
    <source>
        <dbReference type="ARBA" id="ARBA00004304"/>
    </source>
</evidence>
<keyword evidence="16" id="KW-0865">Zymogen</keyword>
<evidence type="ECO:0000256" key="1">
    <source>
        <dbReference type="ARBA" id="ARBA00001760"/>
    </source>
</evidence>
<evidence type="ECO:0000313" key="20">
    <source>
        <dbReference type="EMBL" id="KAK7585862.1"/>
    </source>
</evidence>
<dbReference type="GO" id="GO:0031966">
    <property type="term" value="C:mitochondrial membrane"/>
    <property type="evidence" value="ECO:0007669"/>
    <property type="project" value="UniProtKB-SubCell"/>
</dbReference>
<dbReference type="PANTHER" id="PTHR22939">
    <property type="entry name" value="SERINE PROTEASE FAMILY S1C HTRA-RELATED"/>
    <property type="match status" value="1"/>
</dbReference>
<accession>A0AAN9TE06</accession>
<dbReference type="GO" id="GO:0043065">
    <property type="term" value="P:positive regulation of apoptotic process"/>
    <property type="evidence" value="ECO:0007669"/>
    <property type="project" value="TreeGrafter"/>
</dbReference>
<evidence type="ECO:0000256" key="16">
    <source>
        <dbReference type="ARBA" id="ARBA00023145"/>
    </source>
</evidence>
<dbReference type="GO" id="GO:0006508">
    <property type="term" value="P:proteolysis"/>
    <property type="evidence" value="ECO:0007669"/>
    <property type="project" value="UniProtKB-KW"/>
</dbReference>
<dbReference type="EMBL" id="JBBCAQ010000028">
    <property type="protein sequence ID" value="KAK7585862.1"/>
    <property type="molecule type" value="Genomic_DNA"/>
</dbReference>
<evidence type="ECO:0000256" key="15">
    <source>
        <dbReference type="ARBA" id="ARBA00023136"/>
    </source>
</evidence>
<evidence type="ECO:0000256" key="9">
    <source>
        <dbReference type="ARBA" id="ARBA00022703"/>
    </source>
</evidence>
<dbReference type="InterPro" id="IPR041489">
    <property type="entry name" value="PDZ_6"/>
</dbReference>
<evidence type="ECO:0000256" key="18">
    <source>
        <dbReference type="ARBA" id="ARBA00035606"/>
    </source>
</evidence>
<keyword evidence="10" id="KW-0378">Hydrolase</keyword>
<comment type="function">
    <text evidence="18">Serine protease that shows proteolytic activity against a non-specific substrate beta-casein. Promotes or induces cell death either by direct binding to and inhibition of BIRC proteins (also called inhibitor of apoptosis proteins, IAPs), leading to an increase in caspase activity, or by a BIRC inhibition-independent, caspase-independent and serine protease activity-dependent mechanism. Can antagonize antiapoptotic activity of th/Diap1 by directly inducing the degradation of th/Diap1.</text>
</comment>
<feature type="domain" description="PDZ" evidence="19">
    <location>
        <begin position="301"/>
        <end position="405"/>
    </location>
</feature>
<reference evidence="20 21" key="1">
    <citation type="submission" date="2024-03" db="EMBL/GenBank/DDBJ databases">
        <title>Adaptation during the transition from Ophiocordyceps entomopathogen to insect associate is accompanied by gene loss and intensified selection.</title>
        <authorList>
            <person name="Ward C.M."/>
            <person name="Onetto C.A."/>
            <person name="Borneman A.R."/>
        </authorList>
    </citation>
    <scope>NUCLEOTIDE SEQUENCE [LARGE SCALE GENOMIC DNA]</scope>
    <source>
        <strain evidence="20">AWRI1</strain>
        <tissue evidence="20">Single Adult Female</tissue>
    </source>
</reference>
<evidence type="ECO:0000256" key="7">
    <source>
        <dbReference type="ARBA" id="ARBA00022670"/>
    </source>
</evidence>
<sequence length="418" mass="46390">MVFRQRLLACTRHLIKTYFFSRTAENYAKTRPSTFSASCFHENQKHFLPDCFSHPRYGFNNDYKCYFLSAIPLLIVYVYYKKYHILPCVEAATIRTDSPRSQFNFIADVVEGSANSVVCIDIKNTQRLDFFAWTPPSMSNGSGFIIDSDGLILTNAHVVMGHPQSAIQVKLANGTVYPGKVEDIDVHSDLAAIRIKPKGKLSPLKLGESKSLRAGEWVIAMGSPLTLSNTVTAGIVSSAHRTSSELQLHGKDMHYIQTDASITFGNSGGPLINLDGEVVGINSMKVAEAGISFAIPIEYAKIFLERSKNRKSDPSSTKRYLGITMIGLNKDILRELQYRDHHVAKDIQEGAIVWKVVIGSPAHRGGLVPGDIVVEINGSKVKSSNTVYEVMEKDSVLNMKIFRGNGYYEVVIYPEDIV</sequence>
<evidence type="ECO:0000256" key="10">
    <source>
        <dbReference type="ARBA" id="ARBA00022801"/>
    </source>
</evidence>
<dbReference type="InterPro" id="IPR036034">
    <property type="entry name" value="PDZ_sf"/>
</dbReference>
<comment type="catalytic activity">
    <reaction evidence="1">
        <text>Cleavage of non-polar aliphatic amino-acids at the P1 position, with a preference for Val, Ile and Met. At the P2 and P3 positions, Arg is selected most strongly with a secondary preference for other hydrophilic residues.</text>
        <dbReference type="EC" id="3.4.21.108"/>
    </reaction>
</comment>
<dbReference type="InterPro" id="IPR001478">
    <property type="entry name" value="PDZ"/>
</dbReference>
<dbReference type="EC" id="3.4.21.108" evidence="5"/>
<dbReference type="PRINTS" id="PR00834">
    <property type="entry name" value="PROTEASES2C"/>
</dbReference>
<evidence type="ECO:0000256" key="6">
    <source>
        <dbReference type="ARBA" id="ARBA00016929"/>
    </source>
</evidence>
<keyword evidence="13" id="KW-1133">Transmembrane helix</keyword>
<evidence type="ECO:0000259" key="19">
    <source>
        <dbReference type="PROSITE" id="PS50106"/>
    </source>
</evidence>
<dbReference type="AlphaFoldDB" id="A0AAN9TE06"/>
<keyword evidence="14" id="KW-0496">Mitochondrion</keyword>
<evidence type="ECO:0000256" key="4">
    <source>
        <dbReference type="ARBA" id="ARBA00010541"/>
    </source>
</evidence>
<gene>
    <name evidence="20" type="ORF">V9T40_000041</name>
</gene>
<evidence type="ECO:0000256" key="17">
    <source>
        <dbReference type="ARBA" id="ARBA00029644"/>
    </source>
</evidence>
<keyword evidence="15" id="KW-0472">Membrane</keyword>
<keyword evidence="12" id="KW-0809">Transit peptide</keyword>
<dbReference type="GO" id="GO:0006915">
    <property type="term" value="P:apoptotic process"/>
    <property type="evidence" value="ECO:0007669"/>
    <property type="project" value="UniProtKB-KW"/>
</dbReference>
<dbReference type="GO" id="GO:0004252">
    <property type="term" value="F:serine-type endopeptidase activity"/>
    <property type="evidence" value="ECO:0007669"/>
    <property type="project" value="InterPro"/>
</dbReference>
<evidence type="ECO:0000256" key="13">
    <source>
        <dbReference type="ARBA" id="ARBA00022989"/>
    </source>
</evidence>
<dbReference type="Pfam" id="PF17820">
    <property type="entry name" value="PDZ_6"/>
    <property type="match status" value="1"/>
</dbReference>
<dbReference type="Pfam" id="PF13365">
    <property type="entry name" value="Trypsin_2"/>
    <property type="match status" value="1"/>
</dbReference>